<dbReference type="EMBL" id="JABUFE010000013">
    <property type="protein sequence ID" value="NSX56521.1"/>
    <property type="molecule type" value="Genomic_DNA"/>
</dbReference>
<organism evidence="4 5">
    <name type="scientific">Parasulfitobacter algicola</name>
    <dbReference type="NCBI Taxonomy" id="2614809"/>
    <lineage>
        <taxon>Bacteria</taxon>
        <taxon>Pseudomonadati</taxon>
        <taxon>Pseudomonadota</taxon>
        <taxon>Alphaproteobacteria</taxon>
        <taxon>Rhodobacterales</taxon>
        <taxon>Roseobacteraceae</taxon>
        <taxon>Parasulfitobacter</taxon>
    </lineage>
</organism>
<proteinExistence type="predicted"/>
<feature type="chain" id="PRO_5047190455" evidence="2">
    <location>
        <begin position="23"/>
        <end position="160"/>
    </location>
</feature>
<accession>A0ABX2IUF8</accession>
<evidence type="ECO:0000256" key="1">
    <source>
        <dbReference type="ARBA" id="ARBA00022729"/>
    </source>
</evidence>
<evidence type="ECO:0000256" key="2">
    <source>
        <dbReference type="SAM" id="SignalP"/>
    </source>
</evidence>
<keyword evidence="1 2" id="KW-0732">Signal</keyword>
<evidence type="ECO:0000313" key="5">
    <source>
        <dbReference type="Proteomes" id="UP000777935"/>
    </source>
</evidence>
<feature type="domain" description="DUF4174" evidence="3">
    <location>
        <begin position="50"/>
        <end position="151"/>
    </location>
</feature>
<gene>
    <name evidence="4" type="ORF">HRQ87_17165</name>
</gene>
<protein>
    <submittedName>
        <fullName evidence="4">DUF4174 domain-containing protein</fullName>
    </submittedName>
</protein>
<dbReference type="RefSeq" id="WP_174139673.1">
    <property type="nucleotide sequence ID" value="NZ_JABUFE010000013.1"/>
</dbReference>
<dbReference type="Proteomes" id="UP000777935">
    <property type="component" value="Unassembled WGS sequence"/>
</dbReference>
<dbReference type="InterPro" id="IPR025232">
    <property type="entry name" value="DUF4174"/>
</dbReference>
<dbReference type="Pfam" id="PF13778">
    <property type="entry name" value="DUF4174"/>
    <property type="match status" value="1"/>
</dbReference>
<comment type="caution">
    <text evidence="4">The sequence shown here is derived from an EMBL/GenBank/DDBJ whole genome shotgun (WGS) entry which is preliminary data.</text>
</comment>
<evidence type="ECO:0000313" key="4">
    <source>
        <dbReference type="EMBL" id="NSX56521.1"/>
    </source>
</evidence>
<name>A0ABX2IUF8_9RHOB</name>
<feature type="signal peptide" evidence="2">
    <location>
        <begin position="1"/>
        <end position="22"/>
    </location>
</feature>
<reference evidence="4 5" key="1">
    <citation type="submission" date="2020-06" db="EMBL/GenBank/DDBJ databases">
        <title>Sulfitobacter algicola sp. nov., isolated from green algae.</title>
        <authorList>
            <person name="Wang C."/>
        </authorList>
    </citation>
    <scope>NUCLEOTIDE SEQUENCE [LARGE SCALE GENOMIC DNA]</scope>
    <source>
        <strain evidence="4 5">1151</strain>
    </source>
</reference>
<sequence>MKRIFTLIFSIALATPLWSDSAADPVLVVKPIDQWRADPKVQLDAIDIDLNDFIWLARPVVVFADSPNDPRLREQIELLAARSDVLAERDVVVLIDSNPDANSDIRRKLRPRGFMLVLIGKDGGVKLRKPFPWDVRELSRVIDKMPLRQQEIRDKRNAGR</sequence>
<evidence type="ECO:0000259" key="3">
    <source>
        <dbReference type="Pfam" id="PF13778"/>
    </source>
</evidence>
<keyword evidence="5" id="KW-1185">Reference proteome</keyword>